<dbReference type="EMBL" id="JAUJDW010000047">
    <property type="protein sequence ID" value="KAK0647584.1"/>
    <property type="molecule type" value="Genomic_DNA"/>
</dbReference>
<evidence type="ECO:0000313" key="3">
    <source>
        <dbReference type="Proteomes" id="UP001175001"/>
    </source>
</evidence>
<dbReference type="CDD" id="cd18186">
    <property type="entry name" value="BTB_POZ_ZBTB_KLHL-like"/>
    <property type="match status" value="1"/>
</dbReference>
<dbReference type="Proteomes" id="UP001175001">
    <property type="component" value="Unassembled WGS sequence"/>
</dbReference>
<dbReference type="Pfam" id="PF00651">
    <property type="entry name" value="BTB"/>
    <property type="match status" value="1"/>
</dbReference>
<evidence type="ECO:0000259" key="1">
    <source>
        <dbReference type="PROSITE" id="PS50097"/>
    </source>
</evidence>
<name>A0AA40CSK4_9PEZI</name>
<reference evidence="2" key="1">
    <citation type="submission" date="2023-06" db="EMBL/GenBank/DDBJ databases">
        <title>Multi-omics analyses reveal the molecular pathogenesis toolkit of Lasiodiplodia hormozganensis, a cross-kingdom pathogen.</title>
        <authorList>
            <person name="Felix C."/>
            <person name="Meneses R."/>
            <person name="Goncalves M.F.M."/>
            <person name="Tilleman L."/>
            <person name="Duarte A.S."/>
            <person name="Jorrin-Novo J.V."/>
            <person name="Van De Peer Y."/>
            <person name="Deforce D."/>
            <person name="Van Nieuwerburgh F."/>
            <person name="Esteves A.C."/>
            <person name="Alves A."/>
        </authorList>
    </citation>
    <scope>NUCLEOTIDE SEQUENCE</scope>
    <source>
        <strain evidence="2">CBS 339.90</strain>
    </source>
</reference>
<keyword evidence="3" id="KW-1185">Reference proteome</keyword>
<gene>
    <name evidence="2" type="ORF">DIS24_g7627</name>
</gene>
<dbReference type="Gene3D" id="3.30.710.10">
    <property type="entry name" value="Potassium Channel Kv1.1, Chain A"/>
    <property type="match status" value="1"/>
</dbReference>
<dbReference type="SUPFAM" id="SSF54695">
    <property type="entry name" value="POZ domain"/>
    <property type="match status" value="1"/>
</dbReference>
<organism evidence="2 3">
    <name type="scientific">Lasiodiplodia hormozganensis</name>
    <dbReference type="NCBI Taxonomy" id="869390"/>
    <lineage>
        <taxon>Eukaryota</taxon>
        <taxon>Fungi</taxon>
        <taxon>Dikarya</taxon>
        <taxon>Ascomycota</taxon>
        <taxon>Pezizomycotina</taxon>
        <taxon>Dothideomycetes</taxon>
        <taxon>Dothideomycetes incertae sedis</taxon>
        <taxon>Botryosphaeriales</taxon>
        <taxon>Botryosphaeriaceae</taxon>
        <taxon>Lasiodiplodia</taxon>
    </lineage>
</organism>
<dbReference type="PANTHER" id="PTHR47843">
    <property type="entry name" value="BTB DOMAIN-CONTAINING PROTEIN-RELATED"/>
    <property type="match status" value="1"/>
</dbReference>
<dbReference type="InterPro" id="IPR000210">
    <property type="entry name" value="BTB/POZ_dom"/>
</dbReference>
<dbReference type="SMART" id="SM00225">
    <property type="entry name" value="BTB"/>
    <property type="match status" value="1"/>
</dbReference>
<accession>A0AA40CSK4</accession>
<feature type="domain" description="BTB" evidence="1">
    <location>
        <begin position="3"/>
        <end position="72"/>
    </location>
</feature>
<dbReference type="AlphaFoldDB" id="A0AA40CSK4"/>
<proteinExistence type="predicted"/>
<sequence length="206" mass="23762">MATTVEIRVGIDGDMFILHQSALCEVSPFFRNTFLGDFKEAREKKMELPVTDTDTFKIFVEWLYSRKLLLDPRDSELARVCRLPDLAYLYIFADNYDVPQLERDTMDAIISCVHKNYPLPDSEVIRYVYENLPEDSPLCKLFVNEYARTDQVLAGGPDHWPARFVFDAFNATCRARAQHSPLVKPTHDCTYHQHTTEAEERACMGG</sequence>
<dbReference type="PROSITE" id="PS50097">
    <property type="entry name" value="BTB"/>
    <property type="match status" value="1"/>
</dbReference>
<protein>
    <recommendedName>
        <fullName evidence="1">BTB domain-containing protein</fullName>
    </recommendedName>
</protein>
<evidence type="ECO:0000313" key="2">
    <source>
        <dbReference type="EMBL" id="KAK0647584.1"/>
    </source>
</evidence>
<dbReference type="PANTHER" id="PTHR47843:SF2">
    <property type="entry name" value="BTB DOMAIN-CONTAINING PROTEIN"/>
    <property type="match status" value="1"/>
</dbReference>
<dbReference type="InterPro" id="IPR011333">
    <property type="entry name" value="SKP1/BTB/POZ_sf"/>
</dbReference>
<comment type="caution">
    <text evidence="2">The sequence shown here is derived from an EMBL/GenBank/DDBJ whole genome shotgun (WGS) entry which is preliminary data.</text>
</comment>